<dbReference type="Proteomes" id="UP001163046">
    <property type="component" value="Unassembled WGS sequence"/>
</dbReference>
<dbReference type="PROSITE" id="PS51642">
    <property type="entry name" value="HEMOPEXIN_2"/>
    <property type="match status" value="4"/>
</dbReference>
<dbReference type="InterPro" id="IPR036375">
    <property type="entry name" value="Hemopexin-like_dom_sf"/>
</dbReference>
<dbReference type="SMART" id="SM00235">
    <property type="entry name" value="ZnMc"/>
    <property type="match status" value="1"/>
</dbReference>
<feature type="binding site" evidence="12">
    <location>
        <position position="384"/>
    </location>
    <ligand>
        <name>Ca(2+)</name>
        <dbReference type="ChEBI" id="CHEBI:29108"/>
        <label>4</label>
    </ligand>
</feature>
<dbReference type="GO" id="GO:0030198">
    <property type="term" value="P:extracellular matrix organization"/>
    <property type="evidence" value="ECO:0007669"/>
    <property type="project" value="TreeGrafter"/>
</dbReference>
<evidence type="ECO:0000256" key="3">
    <source>
        <dbReference type="ARBA" id="ARBA00022723"/>
    </source>
</evidence>
<dbReference type="GO" id="GO:0004222">
    <property type="term" value="F:metalloendopeptidase activity"/>
    <property type="evidence" value="ECO:0007669"/>
    <property type="project" value="InterPro"/>
</dbReference>
<feature type="repeat" description="Hemopexin" evidence="14">
    <location>
        <begin position="283"/>
        <end position="331"/>
    </location>
</feature>
<keyword evidence="10" id="KW-0865">Zymogen</keyword>
<evidence type="ECO:0000256" key="12">
    <source>
        <dbReference type="PIRSR" id="PIRSR621190-2"/>
    </source>
</evidence>
<evidence type="ECO:0000256" key="10">
    <source>
        <dbReference type="ARBA" id="ARBA00023145"/>
    </source>
</evidence>
<dbReference type="InterPro" id="IPR000585">
    <property type="entry name" value="Hemopexin-like_dom"/>
</dbReference>
<keyword evidence="8 12" id="KW-0106">Calcium</keyword>
<dbReference type="SUPFAM" id="SSF55486">
    <property type="entry name" value="Metalloproteases ('zincins'), catalytic domain"/>
    <property type="match status" value="1"/>
</dbReference>
<dbReference type="GO" id="GO:0031012">
    <property type="term" value="C:extracellular matrix"/>
    <property type="evidence" value="ECO:0007669"/>
    <property type="project" value="InterPro"/>
</dbReference>
<gene>
    <name evidence="16" type="ORF">OS493_002988</name>
</gene>
<dbReference type="SMART" id="SM00120">
    <property type="entry name" value="HX"/>
    <property type="match status" value="4"/>
</dbReference>
<sequence length="440" mass="50616">MHRLDRTGKLPKEFFQLPPQNGRILQKRKTMTQKTMDYWVDVSQQKAAAKSSMARRGKIRHRRYVVQGSSWPVIPGSVGTITWNVAAWSTKLSIGDVNTTLAEAFRMWAEVSMLVFRWLDPPIVADITIMFAIGYHGDKQAFDGPGNLIAHAYFPQYGGNIHFDDDESWTISKAGGNSKSLLAVAVHAIGHSLGLKHSPVSGSVMNEHFNLQNNTVVLSDDDVNGIQSIYGRCAPKVIAIESSMYDGWTYIFNGDHYWRLNDAKHESDRGYPSKISAKWQGIPDNIDEIFLWGHNWKIYFFKGNQYYKYNEVNNAVEPNYPRAISQGWPGVPDDIDAAFTSFDGNSYFLKGDQVYKYDNYYDQVDYGYPKLIKEEWRDVPDNIDSAFRWYWDTAMYFFKDEYYWKMTCKRNKKSPYNCLRTPVSGPFLIGIDAWKNLCDV</sequence>
<feature type="binding site" evidence="12">
    <location>
        <position position="167"/>
    </location>
    <ligand>
        <name>Ca(2+)</name>
        <dbReference type="ChEBI" id="CHEBI:29108"/>
        <label>1</label>
    </ligand>
</feature>
<dbReference type="CDD" id="cd04278">
    <property type="entry name" value="ZnMc_MMP"/>
    <property type="match status" value="1"/>
</dbReference>
<feature type="binding site" evidence="12">
    <location>
        <position position="143"/>
    </location>
    <ligand>
        <name>Ca(2+)</name>
        <dbReference type="ChEBI" id="CHEBI:29108"/>
        <label>3</label>
    </ligand>
</feature>
<evidence type="ECO:0000256" key="7">
    <source>
        <dbReference type="ARBA" id="ARBA00022833"/>
    </source>
</evidence>
<dbReference type="InterPro" id="IPR018487">
    <property type="entry name" value="Hemopexin-like_repeat"/>
</dbReference>
<evidence type="ECO:0000256" key="8">
    <source>
        <dbReference type="ARBA" id="ARBA00022837"/>
    </source>
</evidence>
<keyword evidence="2" id="KW-0645">Protease</keyword>
<keyword evidence="7 12" id="KW-0862">Zinc</keyword>
<dbReference type="Gene3D" id="2.110.10.10">
    <property type="entry name" value="Hemopexin-like domain"/>
    <property type="match status" value="2"/>
</dbReference>
<evidence type="ECO:0000256" key="11">
    <source>
        <dbReference type="ARBA" id="ARBA00023157"/>
    </source>
</evidence>
<evidence type="ECO:0000256" key="5">
    <source>
        <dbReference type="ARBA" id="ARBA00022737"/>
    </source>
</evidence>
<dbReference type="GO" id="GO:0030574">
    <property type="term" value="P:collagen catabolic process"/>
    <property type="evidence" value="ECO:0007669"/>
    <property type="project" value="TreeGrafter"/>
</dbReference>
<keyword evidence="9" id="KW-0482">Metalloprotease</keyword>
<dbReference type="InterPro" id="IPR006026">
    <property type="entry name" value="Peptidase_Metallo"/>
</dbReference>
<feature type="binding site" evidence="12">
    <location>
        <position position="138"/>
    </location>
    <ligand>
        <name>Zn(2+)</name>
        <dbReference type="ChEBI" id="CHEBI:29105"/>
        <label>1</label>
    </ligand>
</feature>
<keyword evidence="5" id="KW-0677">Repeat</keyword>
<feature type="binding site" evidence="12">
    <location>
        <position position="148"/>
    </location>
    <ligand>
        <name>Ca(2+)</name>
        <dbReference type="ChEBI" id="CHEBI:29108"/>
        <label>3</label>
    </ligand>
</feature>
<dbReference type="GO" id="GO:0008270">
    <property type="term" value="F:zinc ion binding"/>
    <property type="evidence" value="ECO:0007669"/>
    <property type="project" value="InterPro"/>
</dbReference>
<feature type="binding site" evidence="12">
    <location>
        <position position="338"/>
    </location>
    <ligand>
        <name>Ca(2+)</name>
        <dbReference type="ChEBI" id="CHEBI:29108"/>
        <label>5</label>
    </ligand>
</feature>
<dbReference type="PROSITE" id="PS00024">
    <property type="entry name" value="HEMOPEXIN"/>
    <property type="match status" value="2"/>
</dbReference>
<evidence type="ECO:0000256" key="1">
    <source>
        <dbReference type="ARBA" id="ARBA00010370"/>
    </source>
</evidence>
<feature type="domain" description="Peptidase metallopeptidase" evidence="15">
    <location>
        <begin position="67"/>
        <end position="232"/>
    </location>
</feature>
<evidence type="ECO:0000313" key="16">
    <source>
        <dbReference type="EMBL" id="KAJ7340256.1"/>
    </source>
</evidence>
<feature type="binding site" evidence="12">
    <location>
        <position position="158"/>
    </location>
    <ligand>
        <name>Ca(2+)</name>
        <dbReference type="ChEBI" id="CHEBI:29108"/>
        <label>2</label>
    </ligand>
</feature>
<evidence type="ECO:0000256" key="13">
    <source>
        <dbReference type="PIRSR" id="PIRSR621190-4"/>
    </source>
</evidence>
<feature type="binding site" evidence="12">
    <location>
        <position position="167"/>
    </location>
    <ligand>
        <name>Ca(2+)</name>
        <dbReference type="ChEBI" id="CHEBI:29108"/>
        <label>3</label>
    </ligand>
</feature>
<dbReference type="AlphaFoldDB" id="A0A9W9YGQ7"/>
<dbReference type="InterPro" id="IPR021190">
    <property type="entry name" value="Pept_M10A"/>
</dbReference>
<feature type="repeat" description="Hemopexin" evidence="14">
    <location>
        <begin position="332"/>
        <end position="379"/>
    </location>
</feature>
<proteinExistence type="inferred from homology"/>
<dbReference type="InterPro" id="IPR033739">
    <property type="entry name" value="M10A_MMP"/>
</dbReference>
<dbReference type="PRINTS" id="PR00138">
    <property type="entry name" value="MATRIXIN"/>
</dbReference>
<evidence type="ECO:0000256" key="4">
    <source>
        <dbReference type="ARBA" id="ARBA00022729"/>
    </source>
</evidence>
<feature type="binding site" evidence="12">
    <location>
        <position position="187"/>
    </location>
    <ligand>
        <name>Zn(2+)</name>
        <dbReference type="ChEBI" id="CHEBI:29105"/>
        <label>2</label>
        <note>catalytic</note>
    </ligand>
</feature>
<protein>
    <recommendedName>
        <fullName evidence="15">Peptidase metallopeptidase domain-containing protein</fullName>
    </recommendedName>
</protein>
<comment type="cofactor">
    <cofactor evidence="12">
        <name>Zn(2+)</name>
        <dbReference type="ChEBI" id="CHEBI:29105"/>
    </cofactor>
    <text evidence="12">Binds 2 Zn(2+) ions per subunit.</text>
</comment>
<feature type="binding site" evidence="12">
    <location>
        <position position="162"/>
    </location>
    <ligand>
        <name>Zn(2+)</name>
        <dbReference type="ChEBI" id="CHEBI:29105"/>
        <label>1</label>
    </ligand>
</feature>
<feature type="binding site" evidence="12">
    <location>
        <position position="151"/>
    </location>
    <ligand>
        <name>Zn(2+)</name>
        <dbReference type="ChEBI" id="CHEBI:29105"/>
        <label>1</label>
    </ligand>
</feature>
<evidence type="ECO:0000313" key="17">
    <source>
        <dbReference type="Proteomes" id="UP001163046"/>
    </source>
</evidence>
<feature type="binding site" evidence="12">
    <location>
        <position position="205"/>
    </location>
    <ligand>
        <name>Zn(2+)</name>
        <dbReference type="ChEBI" id="CHEBI:29105"/>
        <label>2</label>
        <note>catalytic</note>
    </ligand>
</feature>
<keyword evidence="3 12" id="KW-0479">Metal-binding</keyword>
<keyword evidence="11" id="KW-1015">Disulfide bond</keyword>
<dbReference type="Gene3D" id="3.40.390.10">
    <property type="entry name" value="Collagenase (Catalytic Domain)"/>
    <property type="match status" value="1"/>
</dbReference>
<comment type="similarity">
    <text evidence="1">Belongs to the peptidase M10A family.</text>
</comment>
<feature type="repeat" description="Hemopexin" evidence="14">
    <location>
        <begin position="237"/>
        <end position="282"/>
    </location>
</feature>
<feature type="repeat" description="Hemopexin" evidence="14">
    <location>
        <begin position="380"/>
        <end position="427"/>
    </location>
</feature>
<accession>A0A9W9YGQ7</accession>
<feature type="binding site" evidence="12">
    <location>
        <position position="164"/>
    </location>
    <ligand>
        <name>Ca(2+)</name>
        <dbReference type="ChEBI" id="CHEBI:29108"/>
        <label>3</label>
    </ligand>
</feature>
<feature type="binding site" evidence="12">
    <location>
        <position position="136"/>
    </location>
    <ligand>
        <name>Zn(2+)</name>
        <dbReference type="ChEBI" id="CHEBI:29105"/>
        <label>1</label>
    </ligand>
</feature>
<feature type="binding site" evidence="12">
    <location>
        <position position="144"/>
    </location>
    <ligand>
        <name>Ca(2+)</name>
        <dbReference type="ChEBI" id="CHEBI:29108"/>
        <label>3</label>
    </ligand>
</feature>
<dbReference type="PANTHER" id="PTHR10201">
    <property type="entry name" value="MATRIX METALLOPROTEINASE"/>
    <property type="match status" value="1"/>
</dbReference>
<dbReference type="InterPro" id="IPR018486">
    <property type="entry name" value="Hemopexin_CS"/>
</dbReference>
<dbReference type="GO" id="GO:0006508">
    <property type="term" value="P:proteolysis"/>
    <property type="evidence" value="ECO:0007669"/>
    <property type="project" value="UniProtKB-KW"/>
</dbReference>
<dbReference type="InterPro" id="IPR001818">
    <property type="entry name" value="Pept_M10_metallopeptidase"/>
</dbReference>
<dbReference type="SUPFAM" id="SSF50923">
    <property type="entry name" value="Hemopexin-like domain"/>
    <property type="match status" value="1"/>
</dbReference>
<evidence type="ECO:0000256" key="9">
    <source>
        <dbReference type="ARBA" id="ARBA00023049"/>
    </source>
</evidence>
<keyword evidence="4" id="KW-0732">Signal</keyword>
<dbReference type="OrthoDB" id="5986175at2759"/>
<dbReference type="PANTHER" id="PTHR10201:SF323">
    <property type="entry name" value="MATRIX METALLOPROTEINASE-21"/>
    <property type="match status" value="1"/>
</dbReference>
<evidence type="ECO:0000256" key="2">
    <source>
        <dbReference type="ARBA" id="ARBA00022670"/>
    </source>
</evidence>
<feature type="binding site" evidence="12">
    <location>
        <position position="191"/>
    </location>
    <ligand>
        <name>Zn(2+)</name>
        <dbReference type="ChEBI" id="CHEBI:29105"/>
        <label>2</label>
        <note>catalytic</note>
    </ligand>
</feature>
<feature type="binding site" evidence="12">
    <location>
        <position position="287"/>
    </location>
    <ligand>
        <name>Ca(2+)</name>
        <dbReference type="ChEBI" id="CHEBI:29108"/>
        <label>4</label>
    </ligand>
</feature>
<comment type="caution">
    <text evidence="16">The sequence shown here is derived from an EMBL/GenBank/DDBJ whole genome shotgun (WGS) entry which is preliminary data.</text>
</comment>
<evidence type="ECO:0000256" key="6">
    <source>
        <dbReference type="ARBA" id="ARBA00022801"/>
    </source>
</evidence>
<organism evidence="16 17">
    <name type="scientific">Desmophyllum pertusum</name>
    <dbReference type="NCBI Taxonomy" id="174260"/>
    <lineage>
        <taxon>Eukaryota</taxon>
        <taxon>Metazoa</taxon>
        <taxon>Cnidaria</taxon>
        <taxon>Anthozoa</taxon>
        <taxon>Hexacorallia</taxon>
        <taxon>Scleractinia</taxon>
        <taxon>Caryophylliina</taxon>
        <taxon>Caryophylliidae</taxon>
        <taxon>Desmophyllum</taxon>
    </lineage>
</organism>
<feature type="binding site" evidence="12">
    <location>
        <position position="165"/>
    </location>
    <ligand>
        <name>Ca(2+)</name>
        <dbReference type="ChEBI" id="CHEBI:29108"/>
        <label>1</label>
    </ligand>
</feature>
<feature type="binding site" evidence="12">
    <location>
        <position position="197"/>
    </location>
    <ligand>
        <name>Zn(2+)</name>
        <dbReference type="ChEBI" id="CHEBI:29105"/>
        <label>2</label>
        <note>catalytic</note>
    </ligand>
</feature>
<reference evidence="16" key="1">
    <citation type="submission" date="2023-01" db="EMBL/GenBank/DDBJ databases">
        <title>Genome assembly of the deep-sea coral Lophelia pertusa.</title>
        <authorList>
            <person name="Herrera S."/>
            <person name="Cordes E."/>
        </authorList>
    </citation>
    <scope>NUCLEOTIDE SEQUENCE</scope>
    <source>
        <strain evidence="16">USNM1676648</strain>
        <tissue evidence="16">Polyp</tissue>
    </source>
</reference>
<evidence type="ECO:0000259" key="15">
    <source>
        <dbReference type="SMART" id="SM00235"/>
    </source>
</evidence>
<name>A0A9W9YGQ7_9CNID</name>
<keyword evidence="6" id="KW-0378">Hydrolase</keyword>
<dbReference type="InterPro" id="IPR024079">
    <property type="entry name" value="MetalloPept_cat_dom_sf"/>
</dbReference>
<dbReference type="CDD" id="cd00094">
    <property type="entry name" value="HX"/>
    <property type="match status" value="1"/>
</dbReference>
<dbReference type="Pfam" id="PF00413">
    <property type="entry name" value="Peptidase_M10"/>
    <property type="match status" value="1"/>
</dbReference>
<dbReference type="EMBL" id="MU827778">
    <property type="protein sequence ID" value="KAJ7340256.1"/>
    <property type="molecule type" value="Genomic_DNA"/>
</dbReference>
<evidence type="ECO:0000256" key="14">
    <source>
        <dbReference type="PROSITE-ProRule" id="PRU01011"/>
    </source>
</evidence>
<dbReference type="Pfam" id="PF00045">
    <property type="entry name" value="Hemopexin"/>
    <property type="match status" value="3"/>
</dbReference>
<comment type="cofactor">
    <cofactor evidence="12">
        <name>Ca(2+)</name>
        <dbReference type="ChEBI" id="CHEBI:29108"/>
    </cofactor>
    <text evidence="12">Can bind about 5 Ca(2+) ions per subunit.</text>
</comment>
<feature type="binding site" evidence="12">
    <location>
        <position position="126"/>
    </location>
    <ligand>
        <name>Ca(2+)</name>
        <dbReference type="ChEBI" id="CHEBI:29108"/>
        <label>2</label>
    </ligand>
</feature>
<feature type="modified residue" description="Phosphotyrosine; by PKDCC" evidence="13">
    <location>
        <position position="320"/>
    </location>
</feature>
<keyword evidence="17" id="KW-1185">Reference proteome</keyword>